<dbReference type="AlphaFoldDB" id="X1B0F0"/>
<dbReference type="Gene3D" id="3.40.50.800">
    <property type="entry name" value="Anticodon-binding domain"/>
    <property type="match status" value="1"/>
</dbReference>
<evidence type="ECO:0000313" key="3">
    <source>
        <dbReference type="EMBL" id="GAG65461.1"/>
    </source>
</evidence>
<organism evidence="3">
    <name type="scientific">marine sediment metagenome</name>
    <dbReference type="NCBI Taxonomy" id="412755"/>
    <lineage>
        <taxon>unclassified sequences</taxon>
        <taxon>metagenomes</taxon>
        <taxon>ecological metagenomes</taxon>
    </lineage>
</organism>
<dbReference type="GO" id="GO:0005524">
    <property type="term" value="F:ATP binding"/>
    <property type="evidence" value="ECO:0007669"/>
    <property type="project" value="InterPro"/>
</dbReference>
<comment type="caution">
    <text evidence="3">The sequence shown here is derived from an EMBL/GenBank/DDBJ whole genome shotgun (WGS) entry which is preliminary data.</text>
</comment>
<dbReference type="InterPro" id="IPR004154">
    <property type="entry name" value="Anticodon-bd"/>
</dbReference>
<accession>X1B0F0</accession>
<dbReference type="Pfam" id="PF03129">
    <property type="entry name" value="HGTP_anticodon"/>
    <property type="match status" value="1"/>
</dbReference>
<name>X1B0F0_9ZZZZ</name>
<dbReference type="InterPro" id="IPR002314">
    <property type="entry name" value="aa-tRNA-synt_IIb"/>
</dbReference>
<gene>
    <name evidence="3" type="ORF">S01H4_04624</name>
</gene>
<evidence type="ECO:0008006" key="4">
    <source>
        <dbReference type="Google" id="ProtNLM"/>
    </source>
</evidence>
<dbReference type="GO" id="GO:0005829">
    <property type="term" value="C:cytosol"/>
    <property type="evidence" value="ECO:0007669"/>
    <property type="project" value="TreeGrafter"/>
</dbReference>
<feature type="domain" description="Anticodon-binding" evidence="2">
    <location>
        <begin position="122"/>
        <end position="209"/>
    </location>
</feature>
<dbReference type="Pfam" id="PF00587">
    <property type="entry name" value="tRNA-synt_2b"/>
    <property type="match status" value="1"/>
</dbReference>
<dbReference type="PANTHER" id="PTHR42753:SF2">
    <property type="entry name" value="PROLINE--TRNA LIGASE"/>
    <property type="match status" value="1"/>
</dbReference>
<feature type="domain" description="Aminoacyl-tRNA synthetase class II (G/ P/ S/T)" evidence="1">
    <location>
        <begin position="48"/>
        <end position="101"/>
    </location>
</feature>
<dbReference type="SUPFAM" id="SSF52954">
    <property type="entry name" value="Class II aaRS ABD-related"/>
    <property type="match status" value="1"/>
</dbReference>
<dbReference type="InterPro" id="IPR045864">
    <property type="entry name" value="aa-tRNA-synth_II/BPL/LPL"/>
</dbReference>
<dbReference type="EMBL" id="BART01001256">
    <property type="protein sequence ID" value="GAG65461.1"/>
    <property type="molecule type" value="Genomic_DNA"/>
</dbReference>
<dbReference type="PANTHER" id="PTHR42753">
    <property type="entry name" value="MITOCHONDRIAL RIBOSOME PROTEIN L39/PROLYL-TRNA LIGASE FAMILY MEMBER"/>
    <property type="match status" value="1"/>
</dbReference>
<evidence type="ECO:0000259" key="2">
    <source>
        <dbReference type="Pfam" id="PF03129"/>
    </source>
</evidence>
<sequence length="214" mass="24748">MNHEFMILAETGEEEIFYCTNCDFAVKKDLVPVKVEDKCPNCQSDLIKSKAIEVGHIFQLGTKYSDSMQAYFLNKEGNSKPFIMRCYGFGVTRLLSAAIEQKHYENQITWPIQISPFKFHMILINSHKEKLKQIAEELYQYLLKNNIEVLYDDREISAGIKFNDADLIGIPMIGIIGNQILKTKEIEIKNKIKNKKDLILKEDLLDYITTESNI</sequence>
<dbReference type="GO" id="GO:0004827">
    <property type="term" value="F:proline-tRNA ligase activity"/>
    <property type="evidence" value="ECO:0007669"/>
    <property type="project" value="TreeGrafter"/>
</dbReference>
<proteinExistence type="predicted"/>
<dbReference type="Gene3D" id="3.30.930.10">
    <property type="entry name" value="Bira Bifunctional Protein, Domain 2"/>
    <property type="match status" value="1"/>
</dbReference>
<reference evidence="3" key="1">
    <citation type="journal article" date="2014" name="Front. Microbiol.">
        <title>High frequency of phylogenetically diverse reductive dehalogenase-homologous genes in deep subseafloor sedimentary metagenomes.</title>
        <authorList>
            <person name="Kawai M."/>
            <person name="Futagami T."/>
            <person name="Toyoda A."/>
            <person name="Takaki Y."/>
            <person name="Nishi S."/>
            <person name="Hori S."/>
            <person name="Arai W."/>
            <person name="Tsubouchi T."/>
            <person name="Morono Y."/>
            <person name="Uchiyama I."/>
            <person name="Ito T."/>
            <person name="Fujiyama A."/>
            <person name="Inagaki F."/>
            <person name="Takami H."/>
        </authorList>
    </citation>
    <scope>NUCLEOTIDE SEQUENCE</scope>
    <source>
        <strain evidence="3">Expedition CK06-06</strain>
    </source>
</reference>
<dbReference type="InterPro" id="IPR036621">
    <property type="entry name" value="Anticodon-bd_dom_sf"/>
</dbReference>
<dbReference type="InterPro" id="IPR050062">
    <property type="entry name" value="Pro-tRNA_synthetase"/>
</dbReference>
<dbReference type="GO" id="GO:0006433">
    <property type="term" value="P:prolyl-tRNA aminoacylation"/>
    <property type="evidence" value="ECO:0007669"/>
    <property type="project" value="TreeGrafter"/>
</dbReference>
<dbReference type="SUPFAM" id="SSF55681">
    <property type="entry name" value="Class II aaRS and biotin synthetases"/>
    <property type="match status" value="1"/>
</dbReference>
<protein>
    <recommendedName>
        <fullName evidence="4">Anticodon-binding domain-containing protein</fullName>
    </recommendedName>
</protein>
<evidence type="ECO:0000259" key="1">
    <source>
        <dbReference type="Pfam" id="PF00587"/>
    </source>
</evidence>